<comment type="caution">
    <text evidence="2">The sequence shown here is derived from an EMBL/GenBank/DDBJ whole genome shotgun (WGS) entry which is preliminary data.</text>
</comment>
<accession>A0ABQ8J344</accession>
<gene>
    <name evidence="2" type="ORF">DERP_011721</name>
</gene>
<protein>
    <submittedName>
        <fullName evidence="2">Uncharacterized protein</fullName>
    </submittedName>
</protein>
<evidence type="ECO:0000313" key="2">
    <source>
        <dbReference type="EMBL" id="KAH9416992.1"/>
    </source>
</evidence>
<feature type="region of interest" description="Disordered" evidence="1">
    <location>
        <begin position="1"/>
        <end position="48"/>
    </location>
</feature>
<reference evidence="2 3" key="1">
    <citation type="journal article" date="2018" name="J. Allergy Clin. Immunol.">
        <title>High-quality assembly of Dermatophagoides pteronyssinus genome and transcriptome reveals a wide range of novel allergens.</title>
        <authorList>
            <person name="Liu X.Y."/>
            <person name="Yang K.Y."/>
            <person name="Wang M.Q."/>
            <person name="Kwok J.S."/>
            <person name="Zeng X."/>
            <person name="Yang Z."/>
            <person name="Xiao X.J."/>
            <person name="Lau C.P."/>
            <person name="Li Y."/>
            <person name="Huang Z.M."/>
            <person name="Ba J.G."/>
            <person name="Yim A.K."/>
            <person name="Ouyang C.Y."/>
            <person name="Ngai S.M."/>
            <person name="Chan T.F."/>
            <person name="Leung E.L."/>
            <person name="Liu L."/>
            <person name="Liu Z.G."/>
            <person name="Tsui S.K."/>
        </authorList>
    </citation>
    <scope>NUCLEOTIDE SEQUENCE [LARGE SCALE GENOMIC DNA]</scope>
    <source>
        <strain evidence="2">Derp</strain>
    </source>
</reference>
<dbReference type="EMBL" id="NJHN03000083">
    <property type="protein sequence ID" value="KAH9416992.1"/>
    <property type="molecule type" value="Genomic_DNA"/>
</dbReference>
<sequence>MKKNNNNNFGMFVDGCMDDGGGEEGERKNKNDDDDVGIHYNNNNKNREGKYDVMRSECGYSNEMRFEKNHGIYIPKNFSTVEFSLQVLIDKNQEKNDNGNEETPLN</sequence>
<organism evidence="2 3">
    <name type="scientific">Dermatophagoides pteronyssinus</name>
    <name type="common">European house dust mite</name>
    <dbReference type="NCBI Taxonomy" id="6956"/>
    <lineage>
        <taxon>Eukaryota</taxon>
        <taxon>Metazoa</taxon>
        <taxon>Ecdysozoa</taxon>
        <taxon>Arthropoda</taxon>
        <taxon>Chelicerata</taxon>
        <taxon>Arachnida</taxon>
        <taxon>Acari</taxon>
        <taxon>Acariformes</taxon>
        <taxon>Sarcoptiformes</taxon>
        <taxon>Astigmata</taxon>
        <taxon>Psoroptidia</taxon>
        <taxon>Analgoidea</taxon>
        <taxon>Pyroglyphidae</taxon>
        <taxon>Dermatophagoidinae</taxon>
        <taxon>Dermatophagoides</taxon>
    </lineage>
</organism>
<keyword evidence="3" id="KW-1185">Reference proteome</keyword>
<dbReference type="Proteomes" id="UP000887458">
    <property type="component" value="Unassembled WGS sequence"/>
</dbReference>
<proteinExistence type="predicted"/>
<reference evidence="2 3" key="2">
    <citation type="journal article" date="2022" name="Mol. Biol. Evol.">
        <title>Comparative Genomics Reveals Insights into the Divergent Evolution of Astigmatic Mites and Household Pest Adaptations.</title>
        <authorList>
            <person name="Xiong Q."/>
            <person name="Wan A.T."/>
            <person name="Liu X."/>
            <person name="Fung C.S."/>
            <person name="Xiao X."/>
            <person name="Malainual N."/>
            <person name="Hou J."/>
            <person name="Wang L."/>
            <person name="Wang M."/>
            <person name="Yang K.Y."/>
            <person name="Cui Y."/>
            <person name="Leung E.L."/>
            <person name="Nong W."/>
            <person name="Shin S.K."/>
            <person name="Au S.W."/>
            <person name="Jeong K.Y."/>
            <person name="Chew F.T."/>
            <person name="Hui J.H."/>
            <person name="Leung T.F."/>
            <person name="Tungtrongchitr A."/>
            <person name="Zhong N."/>
            <person name="Liu Z."/>
            <person name="Tsui S.K."/>
        </authorList>
    </citation>
    <scope>NUCLEOTIDE SEQUENCE [LARGE SCALE GENOMIC DNA]</scope>
    <source>
        <strain evidence="2">Derp</strain>
    </source>
</reference>
<evidence type="ECO:0000313" key="3">
    <source>
        <dbReference type="Proteomes" id="UP000887458"/>
    </source>
</evidence>
<evidence type="ECO:0000256" key="1">
    <source>
        <dbReference type="SAM" id="MobiDB-lite"/>
    </source>
</evidence>
<name>A0ABQ8J344_DERPT</name>